<dbReference type="AlphaFoldDB" id="A0A7C8IE20"/>
<dbReference type="EMBL" id="JAADJZ010000006">
    <property type="protein sequence ID" value="KAF2873953.1"/>
    <property type="molecule type" value="Genomic_DNA"/>
</dbReference>
<dbReference type="Proteomes" id="UP000481861">
    <property type="component" value="Unassembled WGS sequence"/>
</dbReference>
<proteinExistence type="predicted"/>
<comment type="caution">
    <text evidence="2">The sequence shown here is derived from an EMBL/GenBank/DDBJ whole genome shotgun (WGS) entry which is preliminary data.</text>
</comment>
<accession>A0A7C8IE20</accession>
<name>A0A7C8IE20_9PLEO</name>
<organism evidence="2 3">
    <name type="scientific">Massariosphaeria phaeospora</name>
    <dbReference type="NCBI Taxonomy" id="100035"/>
    <lineage>
        <taxon>Eukaryota</taxon>
        <taxon>Fungi</taxon>
        <taxon>Dikarya</taxon>
        <taxon>Ascomycota</taxon>
        <taxon>Pezizomycotina</taxon>
        <taxon>Dothideomycetes</taxon>
        <taxon>Pleosporomycetidae</taxon>
        <taxon>Pleosporales</taxon>
        <taxon>Pleosporales incertae sedis</taxon>
        <taxon>Massariosphaeria</taxon>
    </lineage>
</organism>
<keyword evidence="3" id="KW-1185">Reference proteome</keyword>
<evidence type="ECO:0000313" key="2">
    <source>
        <dbReference type="EMBL" id="KAF2873953.1"/>
    </source>
</evidence>
<sequence length="342" mass="38852">MQTPVSYARTHTAPNRIFNSICRLDLLATFLLFRSCAIRQLWTGSVELATPTCTTTHCVPIPGPRLTVTFSYVLNNRTLEPGPCLLRHSKNIQPPEIEPTLMMSHLLPKQTYLSGSTPLLRKQRCLAAKPLTAIPKPQIAPDEANKRPRSLRAHTAHTQAQNVHKLSPTQRLKVKEFLKVRNDDDYEHVNDNDDDRRLGDLEPVGVQICGTEELDFRVEKNGSMDRRFLNTLEMRATAELGTPEKPQQSQQAYPFILVITLKEAQGNFGFVEDPTTDILPMFKSFSITPDRKRFTWFDHYDLGSPPAKKSRSQDPRKRKSLDETVASLDEESPIKRRNTGLL</sequence>
<evidence type="ECO:0000256" key="1">
    <source>
        <dbReference type="SAM" id="MobiDB-lite"/>
    </source>
</evidence>
<evidence type="ECO:0000313" key="3">
    <source>
        <dbReference type="Proteomes" id="UP000481861"/>
    </source>
</evidence>
<protein>
    <submittedName>
        <fullName evidence="2">Uncharacterized protein</fullName>
    </submittedName>
</protein>
<feature type="region of interest" description="Disordered" evidence="1">
    <location>
        <begin position="304"/>
        <end position="342"/>
    </location>
</feature>
<gene>
    <name evidence="2" type="ORF">BDV95DRAFT_317499</name>
</gene>
<reference evidence="2 3" key="1">
    <citation type="submission" date="2020-01" db="EMBL/GenBank/DDBJ databases">
        <authorList>
            <consortium name="DOE Joint Genome Institute"/>
            <person name="Haridas S."/>
            <person name="Albert R."/>
            <person name="Binder M."/>
            <person name="Bloem J."/>
            <person name="Labutti K."/>
            <person name="Salamov A."/>
            <person name="Andreopoulos B."/>
            <person name="Baker S.E."/>
            <person name="Barry K."/>
            <person name="Bills G."/>
            <person name="Bluhm B.H."/>
            <person name="Cannon C."/>
            <person name="Castanera R."/>
            <person name="Culley D.E."/>
            <person name="Daum C."/>
            <person name="Ezra D."/>
            <person name="Gonzalez J.B."/>
            <person name="Henrissat B."/>
            <person name="Kuo A."/>
            <person name="Liang C."/>
            <person name="Lipzen A."/>
            <person name="Lutzoni F."/>
            <person name="Magnuson J."/>
            <person name="Mondo S."/>
            <person name="Nolan M."/>
            <person name="Ohm R."/>
            <person name="Pangilinan J."/>
            <person name="Park H.-J.H."/>
            <person name="Ramirez L."/>
            <person name="Alfaro M."/>
            <person name="Sun H."/>
            <person name="Tritt A."/>
            <person name="Yoshinaga Y."/>
            <person name="Zwiers L.-H.L."/>
            <person name="Turgeon B.G."/>
            <person name="Goodwin S.B."/>
            <person name="Spatafora J.W."/>
            <person name="Crous P.W."/>
            <person name="Grigoriev I.V."/>
        </authorList>
    </citation>
    <scope>NUCLEOTIDE SEQUENCE [LARGE SCALE GENOMIC DNA]</scope>
    <source>
        <strain evidence="2 3">CBS 611.86</strain>
    </source>
</reference>